<feature type="coiled-coil region" evidence="1">
    <location>
        <begin position="59"/>
        <end position="122"/>
    </location>
</feature>
<keyword evidence="1" id="KW-0175">Coiled coil</keyword>
<evidence type="ECO:0000256" key="1">
    <source>
        <dbReference type="SAM" id="Coils"/>
    </source>
</evidence>
<accession>A0A914W8Z6</accession>
<name>A0A914W8Z6_9BILA</name>
<evidence type="ECO:0000313" key="3">
    <source>
        <dbReference type="WBParaSite" id="PSAMB.scaffold3556size17819.g21872.t1"/>
    </source>
</evidence>
<dbReference type="AlphaFoldDB" id="A0A914W8Z6"/>
<dbReference type="WBParaSite" id="PSAMB.scaffold3556size17819.g21872.t1">
    <property type="protein sequence ID" value="PSAMB.scaffold3556size17819.g21872.t1"/>
    <property type="gene ID" value="PSAMB.scaffold3556size17819.g21872"/>
</dbReference>
<organism evidence="2 3">
    <name type="scientific">Plectus sambesii</name>
    <dbReference type="NCBI Taxonomy" id="2011161"/>
    <lineage>
        <taxon>Eukaryota</taxon>
        <taxon>Metazoa</taxon>
        <taxon>Ecdysozoa</taxon>
        <taxon>Nematoda</taxon>
        <taxon>Chromadorea</taxon>
        <taxon>Plectida</taxon>
        <taxon>Plectina</taxon>
        <taxon>Plectoidea</taxon>
        <taxon>Plectidae</taxon>
        <taxon>Plectus</taxon>
    </lineage>
</organism>
<dbReference type="Proteomes" id="UP000887566">
    <property type="component" value="Unplaced"/>
</dbReference>
<keyword evidence="2" id="KW-1185">Reference proteome</keyword>
<proteinExistence type="predicted"/>
<protein>
    <submittedName>
        <fullName evidence="3">Uncharacterized protein</fullName>
    </submittedName>
</protein>
<sequence length="162" mass="18869">MNRSENQRNDVPEGRKSQIASCFDAAKEVIIEAAEKTKELAHDVKETIIGHEQDSDKQVTKAVENFEDLKQQLADEEEELREIQRREEIALNTRNNQEFDALKDEEEKVKRLEFETKAQIAQASEEYKCLRTEQLRKKAEQEKIIQLTHPNDQDAVITEMIS</sequence>
<reference evidence="3" key="1">
    <citation type="submission" date="2022-11" db="UniProtKB">
        <authorList>
            <consortium name="WormBaseParasite"/>
        </authorList>
    </citation>
    <scope>IDENTIFICATION</scope>
</reference>
<evidence type="ECO:0000313" key="2">
    <source>
        <dbReference type="Proteomes" id="UP000887566"/>
    </source>
</evidence>